<dbReference type="Pfam" id="PF04316">
    <property type="entry name" value="FlgM"/>
    <property type="match status" value="1"/>
</dbReference>
<dbReference type="SUPFAM" id="SSF101498">
    <property type="entry name" value="Anti-sigma factor FlgM"/>
    <property type="match status" value="1"/>
</dbReference>
<reference evidence="11 12" key="1">
    <citation type="journal article" date="2014" name="Genome Announc.">
        <title>Complete Genome Sequence of Polychlorinated Biphenyl Degrader Comamonas testosteroni TK102 (NBRC 109938).</title>
        <authorList>
            <person name="Fukuda K."/>
            <person name="Hosoyama A."/>
            <person name="Tsuchikane K."/>
            <person name="Ohji S."/>
            <person name="Yamazoe A."/>
            <person name="Fujita N."/>
            <person name="Shintani M."/>
            <person name="Kimbara K."/>
        </authorList>
    </citation>
    <scope>NUCLEOTIDE SEQUENCE [LARGE SCALE GENOMIC DNA]</scope>
    <source>
        <strain evidence="11">TK102</strain>
    </source>
</reference>
<dbReference type="RefSeq" id="WP_003059210.1">
    <property type="nucleotide sequence ID" value="NZ_CP006704.1"/>
</dbReference>
<evidence type="ECO:0000256" key="4">
    <source>
        <dbReference type="ARBA" id="ARBA00022795"/>
    </source>
</evidence>
<keyword evidence="11" id="KW-0969">Cilium</keyword>
<evidence type="ECO:0000256" key="8">
    <source>
        <dbReference type="ARBA" id="ARBA00030117"/>
    </source>
</evidence>
<keyword evidence="4" id="KW-1005">Bacterial flagellum biogenesis</keyword>
<keyword evidence="11" id="KW-0966">Cell projection</keyword>
<evidence type="ECO:0000256" key="6">
    <source>
        <dbReference type="ARBA" id="ARBA00023163"/>
    </source>
</evidence>
<dbReference type="HOGENOM" id="CLU_168124_0_0_4"/>
<protein>
    <recommendedName>
        <fullName evidence="2">Negative regulator of flagellin synthesis</fullName>
    </recommendedName>
    <alternativeName>
        <fullName evidence="8">Anti-sigma-28 factor</fullName>
    </alternativeName>
</protein>
<keyword evidence="6" id="KW-0804">Transcription</keyword>
<evidence type="ECO:0000259" key="10">
    <source>
        <dbReference type="Pfam" id="PF04316"/>
    </source>
</evidence>
<evidence type="ECO:0000313" key="11">
    <source>
        <dbReference type="EMBL" id="AIJ44630.1"/>
    </source>
</evidence>
<sequence length="104" mass="10981">MKIGNKPDLQQTAAAAKQAPKSATTVATEESTKGLSERTAGVPVSFSSSARALDSQSRTNTDFDADRVKAMREAIANGSFRVNAEAVADKLLANTEEFLVHARG</sequence>
<gene>
    <name evidence="11" type="ORF">O987_02205</name>
</gene>
<keyword evidence="3" id="KW-0678">Repressor</keyword>
<dbReference type="Proteomes" id="UP000028782">
    <property type="component" value="Chromosome"/>
</dbReference>
<comment type="similarity">
    <text evidence="1">Belongs to the FlgM family.</text>
</comment>
<evidence type="ECO:0000256" key="7">
    <source>
        <dbReference type="ARBA" id="ARBA00024739"/>
    </source>
</evidence>
<dbReference type="GO" id="GO:0044781">
    <property type="term" value="P:bacterial-type flagellum organization"/>
    <property type="evidence" value="ECO:0007669"/>
    <property type="project" value="UniProtKB-KW"/>
</dbReference>
<evidence type="ECO:0000256" key="9">
    <source>
        <dbReference type="SAM" id="MobiDB-lite"/>
    </source>
</evidence>
<dbReference type="NCBIfam" id="TIGR03824">
    <property type="entry name" value="FlgM_jcvi"/>
    <property type="match status" value="1"/>
</dbReference>
<feature type="region of interest" description="Disordered" evidence="9">
    <location>
        <begin position="1"/>
        <end position="42"/>
    </location>
</feature>
<evidence type="ECO:0000256" key="1">
    <source>
        <dbReference type="ARBA" id="ARBA00005322"/>
    </source>
</evidence>
<organism evidence="11 12">
    <name type="scientific">Comamonas testosteroni TK102</name>
    <dbReference type="NCBI Taxonomy" id="1392005"/>
    <lineage>
        <taxon>Bacteria</taxon>
        <taxon>Pseudomonadati</taxon>
        <taxon>Pseudomonadota</taxon>
        <taxon>Betaproteobacteria</taxon>
        <taxon>Burkholderiales</taxon>
        <taxon>Comamonadaceae</taxon>
        <taxon>Comamonas</taxon>
    </lineage>
</organism>
<keyword evidence="11" id="KW-0282">Flagellum</keyword>
<accession>A0A076PLV4</accession>
<feature type="domain" description="Anti-sigma-28 factor FlgM C-terminal" evidence="10">
    <location>
        <begin position="44"/>
        <end position="92"/>
    </location>
</feature>
<evidence type="ECO:0000256" key="5">
    <source>
        <dbReference type="ARBA" id="ARBA00023015"/>
    </source>
</evidence>
<evidence type="ECO:0000256" key="3">
    <source>
        <dbReference type="ARBA" id="ARBA00022491"/>
    </source>
</evidence>
<dbReference type="AlphaFoldDB" id="A0A076PLV4"/>
<feature type="compositionally biased region" description="Low complexity" evidence="9">
    <location>
        <begin position="10"/>
        <end position="25"/>
    </location>
</feature>
<comment type="function">
    <text evidence="7">Responsible for the coupling of flagellin expression to flagellar assembly by preventing expression of the flagellin genes when a component of the middle class of proteins is defective. It negatively regulates flagellar genes by inhibiting the activity of FliA by directly binding to FliA.</text>
</comment>
<dbReference type="InterPro" id="IPR007412">
    <property type="entry name" value="FlgM"/>
</dbReference>
<dbReference type="EMBL" id="CP006704">
    <property type="protein sequence ID" value="AIJ44630.1"/>
    <property type="molecule type" value="Genomic_DNA"/>
</dbReference>
<evidence type="ECO:0000313" key="12">
    <source>
        <dbReference type="Proteomes" id="UP000028782"/>
    </source>
</evidence>
<dbReference type="InterPro" id="IPR031316">
    <property type="entry name" value="FlgM_C"/>
</dbReference>
<keyword evidence="5" id="KW-0805">Transcription regulation</keyword>
<evidence type="ECO:0000256" key="2">
    <source>
        <dbReference type="ARBA" id="ARBA00017823"/>
    </source>
</evidence>
<name>A0A076PLV4_COMTE</name>
<dbReference type="KEGG" id="ctes:O987_02205"/>
<dbReference type="InterPro" id="IPR035890">
    <property type="entry name" value="Anti-sigma-28_factor_FlgM_sf"/>
</dbReference>
<proteinExistence type="inferred from homology"/>
<dbReference type="GO" id="GO:0045892">
    <property type="term" value="P:negative regulation of DNA-templated transcription"/>
    <property type="evidence" value="ECO:0007669"/>
    <property type="project" value="InterPro"/>
</dbReference>